<keyword evidence="2" id="KW-1185">Reference proteome</keyword>
<reference evidence="1" key="1">
    <citation type="submission" date="2022-08" db="EMBL/GenBank/DDBJ databases">
        <title>Genome Sequence of Fusarium decemcellulare.</title>
        <authorList>
            <person name="Buettner E."/>
        </authorList>
    </citation>
    <scope>NUCLEOTIDE SEQUENCE</scope>
    <source>
        <strain evidence="1">Babe19</strain>
    </source>
</reference>
<dbReference type="Proteomes" id="UP001148629">
    <property type="component" value="Unassembled WGS sequence"/>
</dbReference>
<evidence type="ECO:0000313" key="2">
    <source>
        <dbReference type="Proteomes" id="UP001148629"/>
    </source>
</evidence>
<evidence type="ECO:0000313" key="1">
    <source>
        <dbReference type="EMBL" id="KAJ3549466.1"/>
    </source>
</evidence>
<proteinExistence type="predicted"/>
<name>A0ACC1T007_9HYPO</name>
<accession>A0ACC1T007</accession>
<dbReference type="EMBL" id="JANRMS010000022">
    <property type="protein sequence ID" value="KAJ3549466.1"/>
    <property type="molecule type" value="Genomic_DNA"/>
</dbReference>
<gene>
    <name evidence="1" type="ORF">NM208_g500</name>
</gene>
<protein>
    <submittedName>
        <fullName evidence="1">Uncharacterized protein</fullName>
    </submittedName>
</protein>
<organism evidence="1 2">
    <name type="scientific">Fusarium decemcellulare</name>
    <dbReference type="NCBI Taxonomy" id="57161"/>
    <lineage>
        <taxon>Eukaryota</taxon>
        <taxon>Fungi</taxon>
        <taxon>Dikarya</taxon>
        <taxon>Ascomycota</taxon>
        <taxon>Pezizomycotina</taxon>
        <taxon>Sordariomycetes</taxon>
        <taxon>Hypocreomycetidae</taxon>
        <taxon>Hypocreales</taxon>
        <taxon>Nectriaceae</taxon>
        <taxon>Fusarium</taxon>
        <taxon>Fusarium decemcellulare species complex</taxon>
    </lineage>
</organism>
<sequence>MSTTHGEVSSNGACPIVESDKPFNEFQQYCVIDTSPNINKHIQTSQLLRPAIAAILAIVGTAVAYQGQPATMARRTILEHNILHLRGRFASCFRRGSGLNITWSATMVMLAAVRGDHSNFCGRISFVAAFGAFLTIAAVTVGPFTQQLLSYEDCNVPVGGAAASLPRTNYFHASAAEASDSAVIGRNPALAAINAGIVGSPCTTRANCPAGNCTFSRDFTTLGFCSACQDISIAISISSESCFVFDRNAETGPDYYPFSRQPCFKNSSSARIITQLPTRQDVFDTCKARLLYEIQGPLYYNSDVVARLEDIIIEQADKDKVSIHNVGGLKPPPTTQVGITAKGGYQAEAHYFFCAILDESKLHCLKFRVNGRCPENPKNQDAATVDVQIFAQSRTKESLSTGNFFRLVTDVIMQSYPGAIFAVDARQANPKPYYEYFDFIYEQSTYKTTNPVDLASMGPTRNAPLGYVVHAGFGDKWSDANVGFFVRHDHEWDWLRSLLTVEKNRDLLGDDDNGKPIFRFELKNISENKSAKYECQGGKMPWQKIDHQFAHSRLDYNSKHNFQPCIQVSVFFKKIDSIDYDTFFGHRQTVHADLAVAPEAFRNHIHHQTSEMKERARSLREGVFDYDGCAQLWVRTWDDWLAFYNSKEDAVALSDDCNRFLALPTTYMIGYENIVVGGASKSLSGKDGIDIESHHYLCDAILPK</sequence>
<comment type="caution">
    <text evidence="1">The sequence shown here is derived from an EMBL/GenBank/DDBJ whole genome shotgun (WGS) entry which is preliminary data.</text>
</comment>